<reference evidence="1 2" key="1">
    <citation type="submission" date="2019-04" db="EMBL/GenBank/DDBJ databases">
        <title>Trinickia sp. 7GSK02, isolated from subtropical forest soil.</title>
        <authorList>
            <person name="Gao Z.-H."/>
            <person name="Qiu L.-H."/>
        </authorList>
    </citation>
    <scope>NUCLEOTIDE SEQUENCE [LARGE SCALE GENOMIC DNA]</scope>
    <source>
        <strain evidence="1 2">7GSK02</strain>
    </source>
</reference>
<comment type="caution">
    <text evidence="1">The sequence shown here is derived from an EMBL/GenBank/DDBJ whole genome shotgun (WGS) entry which is preliminary data.</text>
</comment>
<dbReference type="AlphaFoldDB" id="A0A4V5PIK2"/>
<proteinExistence type="predicted"/>
<dbReference type="GO" id="GO:0005694">
    <property type="term" value="C:chromosome"/>
    <property type="evidence" value="ECO:0007669"/>
    <property type="project" value="TreeGrafter"/>
</dbReference>
<keyword evidence="2" id="KW-1185">Reference proteome</keyword>
<dbReference type="GO" id="GO:0003682">
    <property type="term" value="F:chromatin binding"/>
    <property type="evidence" value="ECO:0007669"/>
    <property type="project" value="TreeGrafter"/>
</dbReference>
<dbReference type="OrthoDB" id="9083346at2"/>
<organism evidence="1 2">
    <name type="scientific">Trinickia terrae</name>
    <dbReference type="NCBI Taxonomy" id="2571161"/>
    <lineage>
        <taxon>Bacteria</taxon>
        <taxon>Pseudomonadati</taxon>
        <taxon>Pseudomonadota</taxon>
        <taxon>Betaproteobacteria</taxon>
        <taxon>Burkholderiales</taxon>
        <taxon>Burkholderiaceae</taxon>
        <taxon>Trinickia</taxon>
    </lineage>
</organism>
<protein>
    <submittedName>
        <fullName evidence="1">Toxin-antitoxin system YwqK family antitoxin</fullName>
    </submittedName>
</protein>
<name>A0A4V5PIK2_9BURK</name>
<dbReference type="SUPFAM" id="SSF82185">
    <property type="entry name" value="Histone H3 K4-specific methyltransferase SET7/9 N-terminal domain"/>
    <property type="match status" value="1"/>
</dbReference>
<evidence type="ECO:0000313" key="1">
    <source>
        <dbReference type="EMBL" id="TKC87720.1"/>
    </source>
</evidence>
<gene>
    <name evidence="1" type="ORF">FAZ69_15635</name>
</gene>
<dbReference type="PANTHER" id="PTHR46820:SF1">
    <property type="entry name" value="HISTONE-LYSINE N-METHYLTRANSFERASE SETD7"/>
    <property type="match status" value="1"/>
</dbReference>
<evidence type="ECO:0000313" key="2">
    <source>
        <dbReference type="Proteomes" id="UP000305539"/>
    </source>
</evidence>
<dbReference type="GO" id="GO:0070828">
    <property type="term" value="P:heterochromatin organization"/>
    <property type="evidence" value="ECO:0007669"/>
    <property type="project" value="TreeGrafter"/>
</dbReference>
<dbReference type="Proteomes" id="UP000305539">
    <property type="component" value="Unassembled WGS sequence"/>
</dbReference>
<sequence length="245" mass="25673">MSPLPPTAEPAASVAAPGASAHATLMETRDATGRLVSRMPMLDGVPHGQVVMYGALAVPVLEAHYEHGALSGLVRTFDTTGALLQEAAYVAGQLHGTTTTWQDGRVASRQHYAHGVLHGTAVFYAPSGLVSARLAYEAGKLTGEALHLHEGTVVRRASYSKGVLEGETRDYASDGTLVQASPYKGGLLHGTVRRYGADGRVNEERAYANGKPLGEARKVAAPAPQDGAATGGQRLAKQLEKWVKG</sequence>
<accession>A0A4V5PIK2</accession>
<dbReference type="EMBL" id="SWJE01000008">
    <property type="protein sequence ID" value="TKC87720.1"/>
    <property type="molecule type" value="Genomic_DNA"/>
</dbReference>
<dbReference type="PANTHER" id="PTHR46820">
    <property type="entry name" value="HISTONE-LYSINE N-METHYLTRANSFERASE SETD7"/>
    <property type="match status" value="1"/>
</dbReference>
<dbReference type="Gene3D" id="2.20.110.10">
    <property type="entry name" value="Histone H3 K4-specific methyltransferase SET7/9 N-terminal domain"/>
    <property type="match status" value="2"/>
</dbReference>
<dbReference type="RefSeq" id="WP_136895983.1">
    <property type="nucleotide sequence ID" value="NZ_SWJE01000008.1"/>
</dbReference>